<dbReference type="RefSeq" id="WP_346161723.1">
    <property type="nucleotide sequence ID" value="NZ_BAAABZ010000099.1"/>
</dbReference>
<comment type="caution">
    <text evidence="2">The sequence shown here is derived from an EMBL/GenBank/DDBJ whole genome shotgun (WGS) entry which is preliminary data.</text>
</comment>
<keyword evidence="1" id="KW-1133">Transmembrane helix</keyword>
<proteinExistence type="predicted"/>
<dbReference type="Proteomes" id="UP001501576">
    <property type="component" value="Unassembled WGS sequence"/>
</dbReference>
<protein>
    <submittedName>
        <fullName evidence="2">Uncharacterized protein</fullName>
    </submittedName>
</protein>
<evidence type="ECO:0000256" key="1">
    <source>
        <dbReference type="SAM" id="Phobius"/>
    </source>
</evidence>
<name>A0ABN1EU71_9ACTN</name>
<accession>A0ABN1EU71</accession>
<evidence type="ECO:0000313" key="3">
    <source>
        <dbReference type="Proteomes" id="UP001501576"/>
    </source>
</evidence>
<evidence type="ECO:0000313" key="2">
    <source>
        <dbReference type="EMBL" id="GAA0574645.1"/>
    </source>
</evidence>
<keyword evidence="3" id="KW-1185">Reference proteome</keyword>
<reference evidence="2 3" key="1">
    <citation type="journal article" date="2019" name="Int. J. Syst. Evol. Microbiol.">
        <title>The Global Catalogue of Microorganisms (GCM) 10K type strain sequencing project: providing services to taxonomists for standard genome sequencing and annotation.</title>
        <authorList>
            <consortium name="The Broad Institute Genomics Platform"/>
            <consortium name="The Broad Institute Genome Sequencing Center for Infectious Disease"/>
            <person name="Wu L."/>
            <person name="Ma J."/>
        </authorList>
    </citation>
    <scope>NUCLEOTIDE SEQUENCE [LARGE SCALE GENOMIC DNA]</scope>
    <source>
        <strain evidence="2 3">JCM 5052</strain>
    </source>
</reference>
<feature type="transmembrane region" description="Helical" evidence="1">
    <location>
        <begin position="20"/>
        <end position="49"/>
    </location>
</feature>
<gene>
    <name evidence="2" type="ORF">GCM10010390_91980</name>
</gene>
<sequence length="58" mass="5661">MNTDVLVPGGGSGPRLPIELLVAAVAAAAALSEAWANALGTAAAVYAVIAVGSQDRRS</sequence>
<keyword evidence="1" id="KW-0472">Membrane</keyword>
<keyword evidence="1" id="KW-0812">Transmembrane</keyword>
<dbReference type="EMBL" id="BAAABZ010000099">
    <property type="protein sequence ID" value="GAA0574645.1"/>
    <property type="molecule type" value="Genomic_DNA"/>
</dbReference>
<organism evidence="2 3">
    <name type="scientific">Streptomyces mordarskii</name>
    <dbReference type="NCBI Taxonomy" id="1226758"/>
    <lineage>
        <taxon>Bacteria</taxon>
        <taxon>Bacillati</taxon>
        <taxon>Actinomycetota</taxon>
        <taxon>Actinomycetes</taxon>
        <taxon>Kitasatosporales</taxon>
        <taxon>Streptomycetaceae</taxon>
        <taxon>Streptomyces</taxon>
    </lineage>
</organism>